<evidence type="ECO:0008006" key="3">
    <source>
        <dbReference type="Google" id="ProtNLM"/>
    </source>
</evidence>
<dbReference type="AlphaFoldDB" id="A0A5S9NWJ6"/>
<dbReference type="Pfam" id="PF05135">
    <property type="entry name" value="Phage_connect_1"/>
    <property type="match status" value="1"/>
</dbReference>
<evidence type="ECO:0000313" key="1">
    <source>
        <dbReference type="EMBL" id="CAA0095087.1"/>
    </source>
</evidence>
<dbReference type="CDD" id="cd08054">
    <property type="entry name" value="gp6"/>
    <property type="match status" value="1"/>
</dbReference>
<dbReference type="EMBL" id="CACSAS010000001">
    <property type="protein sequence ID" value="CAA0095087.1"/>
    <property type="molecule type" value="Genomic_DNA"/>
</dbReference>
<dbReference type="InterPro" id="IPR021146">
    <property type="entry name" value="Phage_gp6-like_head-tail"/>
</dbReference>
<organism evidence="1 2">
    <name type="scientific">Starkeya nomas</name>
    <dbReference type="NCBI Taxonomy" id="2666134"/>
    <lineage>
        <taxon>Bacteria</taxon>
        <taxon>Pseudomonadati</taxon>
        <taxon>Pseudomonadota</taxon>
        <taxon>Alphaproteobacteria</taxon>
        <taxon>Hyphomicrobiales</taxon>
        <taxon>Xanthobacteraceae</taxon>
        <taxon>Starkeya</taxon>
    </lineage>
</organism>
<dbReference type="NCBIfam" id="TIGR02215">
    <property type="entry name" value="phage_chp_gp8"/>
    <property type="match status" value="1"/>
</dbReference>
<accession>A0A5S9NWJ6</accession>
<gene>
    <name evidence="1" type="ORF">STARVERO_01825</name>
</gene>
<proteinExistence type="predicted"/>
<dbReference type="Proteomes" id="UP000433050">
    <property type="component" value="Unassembled WGS sequence"/>
</dbReference>
<name>A0A5S9NWJ6_9HYPH</name>
<dbReference type="RefSeq" id="WP_159598626.1">
    <property type="nucleotide sequence ID" value="NZ_CACSAS010000001.1"/>
</dbReference>
<keyword evidence="2" id="KW-1185">Reference proteome</keyword>
<reference evidence="1 2" key="1">
    <citation type="submission" date="2019-12" db="EMBL/GenBank/DDBJ databases">
        <authorList>
            <person name="Reyes-Prieto M."/>
        </authorList>
    </citation>
    <scope>NUCLEOTIDE SEQUENCE [LARGE SCALE GENOMIC DNA]</scope>
    <source>
        <strain evidence="1">HF14-78462</strain>
    </source>
</reference>
<sequence>MLTVITPAAKRDLTTLDAVKLELEVTDDAADAYLGGLIGQASRAIESWCGRVFAREGLRETVHLTEPAGTLLLSRFPLAAITSVTTEAGSLAPALYEAEAETGMLYRLTASGARSVWSPGRILVDYAAGFLLPGDEGRDLPPDIERAAILAVRNAWHARGRDQTVRSEDVDGVGSFSYGLPASLSADVTDLLAPYRLPGFA</sequence>
<evidence type="ECO:0000313" key="2">
    <source>
        <dbReference type="Proteomes" id="UP000433050"/>
    </source>
</evidence>
<protein>
    <recommendedName>
        <fullName evidence="3">Phage gp6-like head-tail connector protein</fullName>
    </recommendedName>
</protein>
<dbReference type="Gene3D" id="1.10.3230.30">
    <property type="entry name" value="Phage gp6-like head-tail connector protein"/>
    <property type="match status" value="1"/>
</dbReference>
<dbReference type="InterPro" id="IPR011738">
    <property type="entry name" value="Phage_CHP"/>
</dbReference>